<organism evidence="4 5">
    <name type="scientific">Methanoculleus thermophilus</name>
    <dbReference type="NCBI Taxonomy" id="2200"/>
    <lineage>
        <taxon>Archaea</taxon>
        <taxon>Methanobacteriati</taxon>
        <taxon>Methanobacteriota</taxon>
        <taxon>Stenosarchaea group</taxon>
        <taxon>Methanomicrobia</taxon>
        <taxon>Methanomicrobiales</taxon>
        <taxon>Methanomicrobiaceae</taxon>
        <taxon>Methanoculleus</taxon>
    </lineage>
</organism>
<dbReference type="CDD" id="cd04301">
    <property type="entry name" value="NAT_SF"/>
    <property type="match status" value="1"/>
</dbReference>
<accession>A0A1G8ZEC3</accession>
<protein>
    <submittedName>
        <fullName evidence="4">Phosphinothricin acetyltransferase</fullName>
    </submittedName>
</protein>
<dbReference type="PANTHER" id="PTHR43072">
    <property type="entry name" value="N-ACETYLTRANSFERASE"/>
    <property type="match status" value="1"/>
</dbReference>
<dbReference type="RefSeq" id="WP_066957515.1">
    <property type="nucleotide sequence ID" value="NZ_BCNX01000007.1"/>
</dbReference>
<dbReference type="AlphaFoldDB" id="A0A1G8ZEC3"/>
<dbReference type="SUPFAM" id="SSF55729">
    <property type="entry name" value="Acyl-CoA N-acyltransferases (Nat)"/>
    <property type="match status" value="1"/>
</dbReference>
<evidence type="ECO:0000256" key="1">
    <source>
        <dbReference type="ARBA" id="ARBA00022679"/>
    </source>
</evidence>
<dbReference type="Pfam" id="PF00583">
    <property type="entry name" value="Acetyltransf_1"/>
    <property type="match status" value="1"/>
</dbReference>
<dbReference type="Proteomes" id="UP000326500">
    <property type="component" value="Unassembled WGS sequence"/>
</dbReference>
<dbReference type="OrthoDB" id="129730at2157"/>
<keyword evidence="5" id="KW-1185">Reference proteome</keyword>
<evidence type="ECO:0000256" key="2">
    <source>
        <dbReference type="ARBA" id="ARBA00023315"/>
    </source>
</evidence>
<dbReference type="PROSITE" id="PS51186">
    <property type="entry name" value="GNAT"/>
    <property type="match status" value="1"/>
</dbReference>
<dbReference type="STRING" id="2200.GCA_001571405_01457"/>
<proteinExistence type="predicted"/>
<keyword evidence="1 4" id="KW-0808">Transferase</keyword>
<keyword evidence="2" id="KW-0012">Acyltransferase</keyword>
<evidence type="ECO:0000313" key="5">
    <source>
        <dbReference type="Proteomes" id="UP000326500"/>
    </source>
</evidence>
<dbReference type="PANTHER" id="PTHR43072:SF23">
    <property type="entry name" value="UPF0039 PROTEIN C11D3.02C"/>
    <property type="match status" value="1"/>
</dbReference>
<dbReference type="Gene3D" id="3.40.630.30">
    <property type="match status" value="1"/>
</dbReference>
<dbReference type="GO" id="GO:0016747">
    <property type="term" value="F:acyltransferase activity, transferring groups other than amino-acyl groups"/>
    <property type="evidence" value="ECO:0007669"/>
    <property type="project" value="InterPro"/>
</dbReference>
<dbReference type="InterPro" id="IPR000182">
    <property type="entry name" value="GNAT_dom"/>
</dbReference>
<sequence length="166" mass="18747">MRETAIKFQLARKGDLPVIAEIYNYYSHHTTATFHDGDITPAELSKDYPPGDQVYRAYLILDGEEIQGYCGVRRYKNLRAYDRTVEISIYLKPEHTGRGIGKIALSFLEDHARRAGIRVILGTVTGENHASTRLFEAAGYSRCAHLRNVGEIAGKVLDVVMYQKEL</sequence>
<name>A0A1G8ZEC3_9EURY</name>
<reference evidence="4 5" key="1">
    <citation type="submission" date="2016-10" db="EMBL/GenBank/DDBJ databases">
        <authorList>
            <person name="Varghese N."/>
            <person name="Submissions S."/>
        </authorList>
    </citation>
    <scope>NUCLEOTIDE SEQUENCE [LARGE SCALE GENOMIC DNA]</scope>
    <source>
        <strain evidence="4 5">DSM 2373</strain>
    </source>
</reference>
<dbReference type="InterPro" id="IPR016181">
    <property type="entry name" value="Acyl_CoA_acyltransferase"/>
</dbReference>
<gene>
    <name evidence="4" type="ORF">SAMN04488571_10497</name>
</gene>
<dbReference type="EMBL" id="FNFT01000004">
    <property type="protein sequence ID" value="SDK12755.1"/>
    <property type="molecule type" value="Genomic_DNA"/>
</dbReference>
<feature type="domain" description="N-acetyltransferase" evidence="3">
    <location>
        <begin position="6"/>
        <end position="166"/>
    </location>
</feature>
<evidence type="ECO:0000313" key="4">
    <source>
        <dbReference type="EMBL" id="SDK12755.1"/>
    </source>
</evidence>
<evidence type="ECO:0000259" key="3">
    <source>
        <dbReference type="PROSITE" id="PS51186"/>
    </source>
</evidence>